<name>A0A1F5EDN9_9BACT</name>
<dbReference type="STRING" id="1797472.A2215_02615"/>
<proteinExistence type="predicted"/>
<dbReference type="PANTHER" id="PTHR10093">
    <property type="entry name" value="IRON-SULFUR CLUSTER ASSEMBLY ENZYME NIFU HOMOLOG"/>
    <property type="match status" value="1"/>
</dbReference>
<organism evidence="2 3">
    <name type="scientific">Candidatus Berkelbacteria bacterium RIFOXYA2_FULL_43_10</name>
    <dbReference type="NCBI Taxonomy" id="1797472"/>
    <lineage>
        <taxon>Bacteria</taxon>
        <taxon>Candidatus Berkelbacteria</taxon>
    </lineage>
</organism>
<dbReference type="SUPFAM" id="SSF82649">
    <property type="entry name" value="SufE/NifU"/>
    <property type="match status" value="1"/>
</dbReference>
<dbReference type="EMBL" id="MEZY01000010">
    <property type="protein sequence ID" value="OGD65522.1"/>
    <property type="molecule type" value="Genomic_DNA"/>
</dbReference>
<sequence>MNYSDEVMDHFKNPRNMGEIEGADGVGEVGNLKCGDVMRVFIKVAKRPIKTRELKVKSEKLKVEEYISDIKFQTLGCAAAIAASSMMTELAKGKNLEDAEKITRDDINDSLGKLPAQKYHCSVLSAEGIRKAIEDYRGKKR</sequence>
<dbReference type="GO" id="GO:0051536">
    <property type="term" value="F:iron-sulfur cluster binding"/>
    <property type="evidence" value="ECO:0007669"/>
    <property type="project" value="InterPro"/>
</dbReference>
<reference evidence="2 3" key="1">
    <citation type="journal article" date="2016" name="Nat. Commun.">
        <title>Thousands of microbial genomes shed light on interconnected biogeochemical processes in an aquifer system.</title>
        <authorList>
            <person name="Anantharaman K."/>
            <person name="Brown C.T."/>
            <person name="Hug L.A."/>
            <person name="Sharon I."/>
            <person name="Castelle C.J."/>
            <person name="Probst A.J."/>
            <person name="Thomas B.C."/>
            <person name="Singh A."/>
            <person name="Wilkins M.J."/>
            <person name="Karaoz U."/>
            <person name="Brodie E.L."/>
            <person name="Williams K.H."/>
            <person name="Hubbard S.S."/>
            <person name="Banfield J.F."/>
        </authorList>
    </citation>
    <scope>NUCLEOTIDE SEQUENCE [LARGE SCALE GENOMIC DNA]</scope>
</reference>
<dbReference type="InterPro" id="IPR002871">
    <property type="entry name" value="NIF_FeS_clus_asmbl_NifU_N"/>
</dbReference>
<dbReference type="CDD" id="cd06664">
    <property type="entry name" value="IscU_like"/>
    <property type="match status" value="1"/>
</dbReference>
<evidence type="ECO:0000259" key="1">
    <source>
        <dbReference type="Pfam" id="PF01592"/>
    </source>
</evidence>
<dbReference type="Proteomes" id="UP000178583">
    <property type="component" value="Unassembled WGS sequence"/>
</dbReference>
<accession>A0A1F5EDN9</accession>
<gene>
    <name evidence="2" type="ORF">A2215_02615</name>
</gene>
<comment type="caution">
    <text evidence="2">The sequence shown here is derived from an EMBL/GenBank/DDBJ whole genome shotgun (WGS) entry which is preliminary data.</text>
</comment>
<dbReference type="AlphaFoldDB" id="A0A1F5EDN9"/>
<evidence type="ECO:0000313" key="2">
    <source>
        <dbReference type="EMBL" id="OGD65522.1"/>
    </source>
</evidence>
<feature type="domain" description="NIF system FeS cluster assembly NifU N-terminal" evidence="1">
    <location>
        <begin position="3"/>
        <end position="140"/>
    </location>
</feature>
<dbReference type="GO" id="GO:0016226">
    <property type="term" value="P:iron-sulfur cluster assembly"/>
    <property type="evidence" value="ECO:0007669"/>
    <property type="project" value="InterPro"/>
</dbReference>
<dbReference type="GO" id="GO:0005506">
    <property type="term" value="F:iron ion binding"/>
    <property type="evidence" value="ECO:0007669"/>
    <property type="project" value="InterPro"/>
</dbReference>
<protein>
    <submittedName>
        <fullName evidence="2">Iron-sulfur cluster assembly scaffold protein</fullName>
    </submittedName>
</protein>
<evidence type="ECO:0000313" key="3">
    <source>
        <dbReference type="Proteomes" id="UP000178583"/>
    </source>
</evidence>
<dbReference type="Gene3D" id="3.90.1010.10">
    <property type="match status" value="1"/>
</dbReference>
<dbReference type="Pfam" id="PF01592">
    <property type="entry name" value="NifU_N"/>
    <property type="match status" value="1"/>
</dbReference>